<dbReference type="GO" id="GO:0006040">
    <property type="term" value="P:amino sugar metabolic process"/>
    <property type="evidence" value="ECO:0007669"/>
    <property type="project" value="InterPro"/>
</dbReference>
<dbReference type="SUPFAM" id="SSF53067">
    <property type="entry name" value="Actin-like ATPase domain"/>
    <property type="match status" value="1"/>
</dbReference>
<organism evidence="1">
    <name type="scientific">marine metagenome</name>
    <dbReference type="NCBI Taxonomy" id="408172"/>
    <lineage>
        <taxon>unclassified sequences</taxon>
        <taxon>metagenomes</taxon>
        <taxon>ecological metagenomes</taxon>
    </lineage>
</organism>
<evidence type="ECO:0008006" key="2">
    <source>
        <dbReference type="Google" id="ProtNLM"/>
    </source>
</evidence>
<dbReference type="Pfam" id="PF03702">
    <property type="entry name" value="AnmK"/>
    <property type="match status" value="1"/>
</dbReference>
<proteinExistence type="predicted"/>
<sequence length="370" mass="42250">MSIVKVYNVIGIMSGTSMDGIDCSYIKTDGVNFVSIINENSYKYSQNYRNKLKKIIKYLNNIKSLKEKQRIKKFENIVTNKFIQVIKKFIKDYNIKHSSIDYIGLSGQTVLHDPKNKKTIQLGSCKKIQKKLQIKIVGNFRENDIKNGGQGSPIGAFYHQYILNNYSSPAAIINLGGIANICYSHKKELIAYDLGPANVLIDDLMYYFYKKNYDKNGNKAINGKLDKKLIDFYKKDNFFKLNYPKSLDREYFKKYFNQLKKLKNNNAIHTASMMTIVCIDLGLKLIKKKINELIITGGGRKNLFLIKVLKKQCKNKGINIVLIDNLNFNGDLLEAQAFAYLAVRSVRKLPLSLPTTTGVKKPTLGGILYK</sequence>
<dbReference type="InterPro" id="IPR005338">
    <property type="entry name" value="Anhydro_N_Ac-Mur_kinase"/>
</dbReference>
<protein>
    <recommendedName>
        <fullName evidence="2">Anhydro-N-acetylmuramic acid kinase</fullName>
    </recommendedName>
</protein>
<dbReference type="PANTHER" id="PTHR30605:SF0">
    <property type="entry name" value="ANHYDRO-N-ACETYLMURAMIC ACID KINASE"/>
    <property type="match status" value="1"/>
</dbReference>
<dbReference type="PANTHER" id="PTHR30605">
    <property type="entry name" value="ANHYDRO-N-ACETYLMURAMIC ACID KINASE"/>
    <property type="match status" value="1"/>
</dbReference>
<name>A0A382C4L2_9ZZZZ</name>
<dbReference type="EMBL" id="UINC01032710">
    <property type="protein sequence ID" value="SVB20824.1"/>
    <property type="molecule type" value="Genomic_DNA"/>
</dbReference>
<dbReference type="GO" id="GO:0009254">
    <property type="term" value="P:peptidoglycan turnover"/>
    <property type="evidence" value="ECO:0007669"/>
    <property type="project" value="InterPro"/>
</dbReference>
<dbReference type="NCBIfam" id="NF007141">
    <property type="entry name" value="PRK09585.1-5"/>
    <property type="match status" value="1"/>
</dbReference>
<dbReference type="AlphaFoldDB" id="A0A382C4L2"/>
<accession>A0A382C4L2</accession>
<dbReference type="Gene3D" id="3.30.420.40">
    <property type="match status" value="2"/>
</dbReference>
<dbReference type="InterPro" id="IPR043129">
    <property type="entry name" value="ATPase_NBD"/>
</dbReference>
<reference evidence="1" key="1">
    <citation type="submission" date="2018-05" db="EMBL/GenBank/DDBJ databases">
        <authorList>
            <person name="Lanie J.A."/>
            <person name="Ng W.-L."/>
            <person name="Kazmierczak K.M."/>
            <person name="Andrzejewski T.M."/>
            <person name="Davidsen T.M."/>
            <person name="Wayne K.J."/>
            <person name="Tettelin H."/>
            <person name="Glass J.I."/>
            <person name="Rusch D."/>
            <person name="Podicherti R."/>
            <person name="Tsui H.-C.T."/>
            <person name="Winkler M.E."/>
        </authorList>
    </citation>
    <scope>NUCLEOTIDE SEQUENCE</scope>
</reference>
<evidence type="ECO:0000313" key="1">
    <source>
        <dbReference type="EMBL" id="SVB20824.1"/>
    </source>
</evidence>
<dbReference type="GO" id="GO:0005524">
    <property type="term" value="F:ATP binding"/>
    <property type="evidence" value="ECO:0007669"/>
    <property type="project" value="InterPro"/>
</dbReference>
<dbReference type="GO" id="GO:0016773">
    <property type="term" value="F:phosphotransferase activity, alcohol group as acceptor"/>
    <property type="evidence" value="ECO:0007669"/>
    <property type="project" value="InterPro"/>
</dbReference>
<gene>
    <name evidence="1" type="ORF">METZ01_LOCUS173678</name>
</gene>